<sequence length="103" mass="11075">TGSCRAYRSRASLVAAVLLSPPSLHHTRSGNRHAFSHFAPPPKVFDKVAVDHNRQKQCNAAGRSSTPSESSPARVAPLRDPRQPPGISVWVGGQPAAVSHWHL</sequence>
<organism evidence="2 3">
    <name type="scientific">Catenaria anguillulae PL171</name>
    <dbReference type="NCBI Taxonomy" id="765915"/>
    <lineage>
        <taxon>Eukaryota</taxon>
        <taxon>Fungi</taxon>
        <taxon>Fungi incertae sedis</taxon>
        <taxon>Blastocladiomycota</taxon>
        <taxon>Blastocladiomycetes</taxon>
        <taxon>Blastocladiales</taxon>
        <taxon>Catenariaceae</taxon>
        <taxon>Catenaria</taxon>
    </lineage>
</organism>
<dbReference type="Proteomes" id="UP000193411">
    <property type="component" value="Unassembled WGS sequence"/>
</dbReference>
<accession>A0A1Y2HU65</accession>
<dbReference type="EMBL" id="MCFL01000013">
    <property type="protein sequence ID" value="ORZ37233.1"/>
    <property type="molecule type" value="Genomic_DNA"/>
</dbReference>
<reference evidence="2 3" key="1">
    <citation type="submission" date="2016-07" db="EMBL/GenBank/DDBJ databases">
        <title>Pervasive Adenine N6-methylation of Active Genes in Fungi.</title>
        <authorList>
            <consortium name="DOE Joint Genome Institute"/>
            <person name="Mondo S.J."/>
            <person name="Dannebaum R.O."/>
            <person name="Kuo R.C."/>
            <person name="Labutti K."/>
            <person name="Haridas S."/>
            <person name="Kuo A."/>
            <person name="Salamov A."/>
            <person name="Ahrendt S.R."/>
            <person name="Lipzen A."/>
            <person name="Sullivan W."/>
            <person name="Andreopoulos W.B."/>
            <person name="Clum A."/>
            <person name="Lindquist E."/>
            <person name="Daum C."/>
            <person name="Ramamoorthy G.K."/>
            <person name="Gryganskyi A."/>
            <person name="Culley D."/>
            <person name="Magnuson J.K."/>
            <person name="James T.Y."/>
            <person name="O'Malley M.A."/>
            <person name="Stajich J.E."/>
            <person name="Spatafora J.W."/>
            <person name="Visel A."/>
            <person name="Grigoriev I.V."/>
        </authorList>
    </citation>
    <scope>NUCLEOTIDE SEQUENCE [LARGE SCALE GENOMIC DNA]</scope>
    <source>
        <strain evidence="2 3">PL171</strain>
    </source>
</reference>
<keyword evidence="3" id="KW-1185">Reference proteome</keyword>
<comment type="caution">
    <text evidence="2">The sequence shown here is derived from an EMBL/GenBank/DDBJ whole genome shotgun (WGS) entry which is preliminary data.</text>
</comment>
<feature type="non-terminal residue" evidence="2">
    <location>
        <position position="1"/>
    </location>
</feature>
<feature type="region of interest" description="Disordered" evidence="1">
    <location>
        <begin position="56"/>
        <end position="91"/>
    </location>
</feature>
<proteinExistence type="predicted"/>
<evidence type="ECO:0000256" key="1">
    <source>
        <dbReference type="SAM" id="MobiDB-lite"/>
    </source>
</evidence>
<dbReference type="AlphaFoldDB" id="A0A1Y2HU65"/>
<name>A0A1Y2HU65_9FUNG</name>
<feature type="compositionally biased region" description="Polar residues" evidence="1">
    <location>
        <begin position="56"/>
        <end position="71"/>
    </location>
</feature>
<evidence type="ECO:0000313" key="3">
    <source>
        <dbReference type="Proteomes" id="UP000193411"/>
    </source>
</evidence>
<protein>
    <submittedName>
        <fullName evidence="2">Uncharacterized protein</fullName>
    </submittedName>
</protein>
<gene>
    <name evidence="2" type="ORF">BCR44DRAFT_37317</name>
</gene>
<evidence type="ECO:0000313" key="2">
    <source>
        <dbReference type="EMBL" id="ORZ37233.1"/>
    </source>
</evidence>